<comment type="caution">
    <text evidence="4">The sequence shown here is derived from an EMBL/GenBank/DDBJ whole genome shotgun (WGS) entry which is preliminary data.</text>
</comment>
<dbReference type="InterPro" id="IPR011990">
    <property type="entry name" value="TPR-like_helical_dom_sf"/>
</dbReference>
<dbReference type="RefSeq" id="WP_241348550.1">
    <property type="nucleotide sequence ID" value="NZ_JAKZGP010000031.1"/>
</dbReference>
<evidence type="ECO:0000256" key="2">
    <source>
        <dbReference type="ARBA" id="ARBA00022803"/>
    </source>
</evidence>
<dbReference type="PANTHER" id="PTHR44943:SF8">
    <property type="entry name" value="TPR REPEAT-CONTAINING PROTEIN MJ0263"/>
    <property type="match status" value="1"/>
</dbReference>
<dbReference type="InterPro" id="IPR019734">
    <property type="entry name" value="TPR_rpt"/>
</dbReference>
<keyword evidence="1" id="KW-0677">Repeat</keyword>
<dbReference type="SMART" id="SM00028">
    <property type="entry name" value="TPR"/>
    <property type="match status" value="3"/>
</dbReference>
<dbReference type="SUPFAM" id="SSF48452">
    <property type="entry name" value="TPR-like"/>
    <property type="match status" value="1"/>
</dbReference>
<gene>
    <name evidence="4" type="ORF">MM239_12310</name>
</gene>
<evidence type="ECO:0000256" key="1">
    <source>
        <dbReference type="ARBA" id="ARBA00022737"/>
    </source>
</evidence>
<sequence length="659" mass="76423">MSIQFHISDFFSKLFPEVDATNHDIVKQKLKEFYKPFNVNIEIQGDKIHVEFTDDLKDTKSNDFYKATDFCTKKRYQEAIPIFIKLIEENPTDSEVHRNLAQAYEESGDYETAINHIIDALKWNPSNPWALILMGNIYIRYYNDVNSAMTYFDQVMETDPNNYVALNNIGGTFLQLGKLTLAERFLSKAYKANPKFSHITLGLGLVNFEKGEFRTAFDFAIDTFKNEEHVGSPVYQKSLQLALESAKSLVKQQVGKETLVDYIQEIENLTGKEVRIEEDSTIATAAKVEFAENYGRDFHLVKTNPKYPNTDHLIAHELTHLRLAEDARKEGVNKLFIGKDSKIEQFKKSIQSSLNKLEKRRIPQTSIEKYSHDLFHGILGQVFNTPIDLFIEDYLFNHFPELRYVQFISLYQLNVEAHKAVNDPKIIELSPPDILTKSKIFNMVSARHFESLFGLKMEKTYTIKPFELEQVDAFWEEFNEYRNDKKPGEEYELIQHWGEDLELDTYFKLEEEKSYKSTNSPSSKSPEDVLEEIENDPFQQDGLDDEESEELKKFKEQHSGKDINMAVAMYMVGALDYFKNMSKEKIKEIAFEIAMLGRTGINPQKKGYKLNLIPNTSFSGYNLLAYYYVSWAIAMPEVLPDLQIPFDKEFELARQISGI</sequence>
<keyword evidence="2 3" id="KW-0802">TPR repeat</keyword>
<dbReference type="PROSITE" id="PS50005">
    <property type="entry name" value="TPR"/>
    <property type="match status" value="1"/>
</dbReference>
<dbReference type="PANTHER" id="PTHR44943">
    <property type="entry name" value="CELLULOSE SYNTHASE OPERON PROTEIN C"/>
    <property type="match status" value="1"/>
</dbReference>
<feature type="repeat" description="TPR" evidence="3">
    <location>
        <begin position="94"/>
        <end position="127"/>
    </location>
</feature>
<accession>A0ABS9V186</accession>
<evidence type="ECO:0000313" key="4">
    <source>
        <dbReference type="EMBL" id="MCH7410182.1"/>
    </source>
</evidence>
<name>A0ABS9V186_9BACT</name>
<proteinExistence type="predicted"/>
<dbReference type="EMBL" id="JAKZGP010000031">
    <property type="protein sequence ID" value="MCH7410182.1"/>
    <property type="molecule type" value="Genomic_DNA"/>
</dbReference>
<dbReference type="Pfam" id="PF14559">
    <property type="entry name" value="TPR_19"/>
    <property type="match status" value="1"/>
</dbReference>
<evidence type="ECO:0000313" key="5">
    <source>
        <dbReference type="Proteomes" id="UP001165489"/>
    </source>
</evidence>
<protein>
    <submittedName>
        <fullName evidence="4">Tetratricopeptide repeat protein</fullName>
    </submittedName>
</protein>
<dbReference type="InterPro" id="IPR051685">
    <property type="entry name" value="Ycf3/AcsC/BcsC/TPR_MFPF"/>
</dbReference>
<dbReference type="Gene3D" id="1.25.40.10">
    <property type="entry name" value="Tetratricopeptide repeat domain"/>
    <property type="match status" value="1"/>
</dbReference>
<reference evidence="4" key="1">
    <citation type="submission" date="2022-03" db="EMBL/GenBank/DDBJ databases">
        <title>De novo assembled genomes of Belliella spp. (Cyclobacteriaceae) strains.</title>
        <authorList>
            <person name="Szabo A."/>
            <person name="Korponai K."/>
            <person name="Felfoldi T."/>
        </authorList>
    </citation>
    <scope>NUCLEOTIDE SEQUENCE</scope>
    <source>
        <strain evidence="4">DSM 111904</strain>
    </source>
</reference>
<organism evidence="4 5">
    <name type="scientific">Belliella filtrata</name>
    <dbReference type="NCBI Taxonomy" id="2923435"/>
    <lineage>
        <taxon>Bacteria</taxon>
        <taxon>Pseudomonadati</taxon>
        <taxon>Bacteroidota</taxon>
        <taxon>Cytophagia</taxon>
        <taxon>Cytophagales</taxon>
        <taxon>Cyclobacteriaceae</taxon>
        <taxon>Belliella</taxon>
    </lineage>
</organism>
<keyword evidence="5" id="KW-1185">Reference proteome</keyword>
<dbReference type="Proteomes" id="UP001165489">
    <property type="component" value="Unassembled WGS sequence"/>
</dbReference>
<evidence type="ECO:0000256" key="3">
    <source>
        <dbReference type="PROSITE-ProRule" id="PRU00339"/>
    </source>
</evidence>
<dbReference type="Pfam" id="PF13181">
    <property type="entry name" value="TPR_8"/>
    <property type="match status" value="1"/>
</dbReference>